<organism evidence="2 3">
    <name type="scientific">Staphylococcus equorum</name>
    <dbReference type="NCBI Taxonomy" id="246432"/>
    <lineage>
        <taxon>Bacteria</taxon>
        <taxon>Bacillati</taxon>
        <taxon>Bacillota</taxon>
        <taxon>Bacilli</taxon>
        <taxon>Bacillales</taxon>
        <taxon>Staphylococcaceae</taxon>
        <taxon>Staphylococcus</taxon>
    </lineage>
</organism>
<feature type="transmembrane region" description="Helical" evidence="1">
    <location>
        <begin position="572"/>
        <end position="595"/>
    </location>
</feature>
<evidence type="ECO:0000256" key="1">
    <source>
        <dbReference type="SAM" id="Phobius"/>
    </source>
</evidence>
<protein>
    <submittedName>
        <fullName evidence="2">DUF1430 domain-containing protein</fullName>
    </submittedName>
</protein>
<dbReference type="AlphaFoldDB" id="A0A9X4L312"/>
<gene>
    <name evidence="2" type="ORF">M4L89_06635</name>
</gene>
<feature type="transmembrane region" description="Helical" evidence="1">
    <location>
        <begin position="216"/>
        <end position="234"/>
    </location>
</feature>
<accession>A0A9X4L312</accession>
<dbReference type="EMBL" id="JAMBQA010000003">
    <property type="protein sequence ID" value="MDG0845899.1"/>
    <property type="molecule type" value="Genomic_DNA"/>
</dbReference>
<evidence type="ECO:0000313" key="3">
    <source>
        <dbReference type="Proteomes" id="UP001152422"/>
    </source>
</evidence>
<reference evidence="2" key="1">
    <citation type="submission" date="2022-05" db="EMBL/GenBank/DDBJ databases">
        <title>Comparative genomics of Staphylococcus equorum isolates.</title>
        <authorList>
            <person name="Luelf R.H."/>
        </authorList>
    </citation>
    <scope>NUCLEOTIDE SEQUENCE</scope>
    <source>
        <strain evidence="2">TMW 2.2497</strain>
    </source>
</reference>
<keyword evidence="1" id="KW-0812">Transmembrane</keyword>
<feature type="transmembrane region" description="Helical" evidence="1">
    <location>
        <begin position="164"/>
        <end position="184"/>
    </location>
</feature>
<dbReference type="InterPro" id="IPR006541">
    <property type="entry name" value="Bacteriocin_ass"/>
</dbReference>
<feature type="transmembrane region" description="Helical" evidence="1">
    <location>
        <begin position="289"/>
        <end position="308"/>
    </location>
</feature>
<feature type="transmembrane region" description="Helical" evidence="1">
    <location>
        <begin position="641"/>
        <end position="661"/>
    </location>
</feature>
<feature type="transmembrane region" description="Helical" evidence="1">
    <location>
        <begin position="240"/>
        <end position="269"/>
    </location>
</feature>
<feature type="transmembrane region" description="Helical" evidence="1">
    <location>
        <begin position="615"/>
        <end position="635"/>
    </location>
</feature>
<keyword evidence="1" id="KW-0472">Membrane</keyword>
<keyword evidence="3" id="KW-1185">Reference proteome</keyword>
<comment type="caution">
    <text evidence="2">The sequence shown here is derived from an EMBL/GenBank/DDBJ whole genome shotgun (WGS) entry which is preliminary data.</text>
</comment>
<dbReference type="Pfam" id="PF07242">
    <property type="entry name" value="DUF1430"/>
    <property type="match status" value="1"/>
</dbReference>
<dbReference type="RefSeq" id="WP_277583096.1">
    <property type="nucleotide sequence ID" value="NZ_JAMBPY010000003.1"/>
</dbReference>
<dbReference type="Proteomes" id="UP001152422">
    <property type="component" value="Unassembled WGS sequence"/>
</dbReference>
<sequence>MKKILIILAVVISLTLNFIIIDTYKSLSFYNTVAKGNEKIEFLFTQEKKKYTDEALEYFNRLSKNYNTKITKVTYISNDEIVINTTDEKLKDMANNNNKMMMFDSKLHIKIYALEDTKLSENGTYYLSGSKNNTEKVKNLIEKNVGHIEEMDNSIGSYLKIDQFSLILCSLLILIYMTVLHHYLNNNKSNYKILYDLGYVRGRITLAIIKSFKTQMLYYILLNILLTLLIYILIYKDFQLLNVIGIILLTTLIILLLSLIIIIIITYMFGKDFAKNKKYSNKLLMMYTYMLLTIVIVVFLVLSTQSLINNYREYEKQKISYEHWTQAENTYKTNVMDRGQLKNRKLDIEVNKKFKNYYNSNENKGFIIDTIKFLEVDGEPLYTRGEIENYNIDPAGKTITIDQRFLKDHPQYTQENKNVLTKMIYKDNTQNIIVPVKYKSYESEIKDNFKDEFTFRKDIFNYNGQVNESLDVNIIWTKNNSSYFTYDAQIGGEKNTIIDPIAIIESGNTHEENFEPYFSQSYMFKSMLDHPYKTIESGLKKYKLNNYVPTVSSVFDSKIEFINELKSKMYKYTFLSGLTALIYMIVSITFINLYFKSYQYVIFLKRNLGYSYFEIHKWVLFFLCLVNFFIGVFLSKGLNHIAILFYVILLIVHSTVIMHSFKKLNKENINQVLKGKKE</sequence>
<proteinExistence type="predicted"/>
<name>A0A9X4L312_9STAP</name>
<evidence type="ECO:0000313" key="2">
    <source>
        <dbReference type="EMBL" id="MDG0845899.1"/>
    </source>
</evidence>
<keyword evidence="1" id="KW-1133">Transmembrane helix</keyword>